<feature type="chain" id="PRO_5013041914" evidence="1">
    <location>
        <begin position="31"/>
        <end position="192"/>
    </location>
</feature>
<evidence type="ECO:0000313" key="3">
    <source>
        <dbReference type="Proteomes" id="UP000184108"/>
    </source>
</evidence>
<name>A0A1M4ZDX4_9FLAO</name>
<evidence type="ECO:0000256" key="1">
    <source>
        <dbReference type="SAM" id="SignalP"/>
    </source>
</evidence>
<dbReference type="Proteomes" id="UP000184108">
    <property type="component" value="Unassembled WGS sequence"/>
</dbReference>
<sequence length="192" mass="22593">MIIIRRKNNSFINLVFLFILLLCNSCKSQAAISSDKICMIATSNKEMILEVGDNEILKKELKGFYNDSNIYDIIFYKSKSGDVDVTFSRIYKNKDNKWFYIKISNSKIIIQKQIEINNSDFEMLFNNFENISMYKNCGMCFGCYNYFNLIKKNDKIFSYYYDSLSGNLSDGDLAKLEPYLKILNFFNQYNLE</sequence>
<proteinExistence type="predicted"/>
<keyword evidence="1" id="KW-0732">Signal</keyword>
<evidence type="ECO:0000313" key="2">
    <source>
        <dbReference type="EMBL" id="SHF16007.1"/>
    </source>
</evidence>
<dbReference type="EMBL" id="FQVE01000002">
    <property type="protein sequence ID" value="SHF16007.1"/>
    <property type="molecule type" value="Genomic_DNA"/>
</dbReference>
<protein>
    <submittedName>
        <fullName evidence="2">Uncharacterized protein</fullName>
    </submittedName>
</protein>
<gene>
    <name evidence="2" type="ORF">SAMN02787073_1562</name>
</gene>
<reference evidence="3" key="1">
    <citation type="submission" date="2016-11" db="EMBL/GenBank/DDBJ databases">
        <authorList>
            <person name="Varghese N."/>
            <person name="Submissions S."/>
        </authorList>
    </citation>
    <scope>NUCLEOTIDE SEQUENCE [LARGE SCALE GENOMIC DNA]</scope>
    <source>
        <strain evidence="3">YR203</strain>
    </source>
</reference>
<feature type="signal peptide" evidence="1">
    <location>
        <begin position="1"/>
        <end position="30"/>
    </location>
</feature>
<organism evidence="2 3">
    <name type="scientific">Chryseobacterium vrystaatense</name>
    <dbReference type="NCBI Taxonomy" id="307480"/>
    <lineage>
        <taxon>Bacteria</taxon>
        <taxon>Pseudomonadati</taxon>
        <taxon>Bacteroidota</taxon>
        <taxon>Flavobacteriia</taxon>
        <taxon>Flavobacteriales</taxon>
        <taxon>Weeksellaceae</taxon>
        <taxon>Chryseobacterium group</taxon>
        <taxon>Chryseobacterium</taxon>
    </lineage>
</organism>
<dbReference type="AlphaFoldDB" id="A0A1M4ZDX4"/>
<dbReference type="RefSeq" id="WP_073172390.1">
    <property type="nucleotide sequence ID" value="NZ_FQVE01000002.1"/>
</dbReference>
<accession>A0A1M4ZDX4</accession>